<dbReference type="Gene3D" id="1.10.150.50">
    <property type="entry name" value="Transcription Factor, Ets-1"/>
    <property type="match status" value="1"/>
</dbReference>
<evidence type="ECO:0000313" key="1">
    <source>
        <dbReference type="EMBL" id="KAH9636216.1"/>
    </source>
</evidence>
<dbReference type="InterPro" id="IPR013761">
    <property type="entry name" value="SAM/pointed_sf"/>
</dbReference>
<comment type="caution">
    <text evidence="1">The sequence shown here is derived from an EMBL/GenBank/DDBJ whole genome shotgun (WGS) entry which is preliminary data.</text>
</comment>
<dbReference type="SUPFAM" id="SSF47769">
    <property type="entry name" value="SAM/Pointed domain"/>
    <property type="match status" value="1"/>
</dbReference>
<organism evidence="1 2">
    <name type="scientific">Spodoptera exigua</name>
    <name type="common">Beet armyworm</name>
    <name type="synonym">Noctua fulgens</name>
    <dbReference type="NCBI Taxonomy" id="7107"/>
    <lineage>
        <taxon>Eukaryota</taxon>
        <taxon>Metazoa</taxon>
        <taxon>Ecdysozoa</taxon>
        <taxon>Arthropoda</taxon>
        <taxon>Hexapoda</taxon>
        <taxon>Insecta</taxon>
        <taxon>Pterygota</taxon>
        <taxon>Neoptera</taxon>
        <taxon>Endopterygota</taxon>
        <taxon>Lepidoptera</taxon>
        <taxon>Glossata</taxon>
        <taxon>Ditrysia</taxon>
        <taxon>Noctuoidea</taxon>
        <taxon>Noctuidae</taxon>
        <taxon>Amphipyrinae</taxon>
        <taxon>Spodoptera</taxon>
    </lineage>
</organism>
<evidence type="ECO:0000313" key="2">
    <source>
        <dbReference type="Proteomes" id="UP000814243"/>
    </source>
</evidence>
<reference evidence="1" key="1">
    <citation type="journal article" date="2021" name="G3 (Bethesda)">
        <title>Genome and transcriptome analysis of the beet armyworm Spodoptera exigua reveals targets for pest control. .</title>
        <authorList>
            <person name="Simon S."/>
            <person name="Breeschoten T."/>
            <person name="Jansen H.J."/>
            <person name="Dirks R.P."/>
            <person name="Schranz M.E."/>
            <person name="Ros V.I.D."/>
        </authorList>
    </citation>
    <scope>NUCLEOTIDE SEQUENCE</scope>
    <source>
        <strain evidence="1">TB_SE_WUR_2020</strain>
    </source>
</reference>
<dbReference type="Proteomes" id="UP000814243">
    <property type="component" value="Unassembled WGS sequence"/>
</dbReference>
<gene>
    <name evidence="1" type="ORF">HF086_007168</name>
</gene>
<dbReference type="AlphaFoldDB" id="A0A922MGQ1"/>
<sequence length="357" mass="40573">MDEVAELLKTWELPDLIPKFAEQAINIQALSALTPNDVKDIIPQTGPRVLFMRCWKAWKAEFLCINSSLPNLDLSDLEFGRDPVINISLAEEKENVPTSNVENFIIVNENVPPNSGEIEQGTQSGLLERILLKSLEPWSLVEIKWKNTFKYRITLLHTNHNDQTLDSYMNEYPALRKPLGYTLEEDKNLAAFLAIPHLLNTTPINRKRKQKKPSCSWKPSKVETRDAFIKHLRSDAEINLRLGNPSETGIKEKCVWFGIKDFDLFNQIGVDCMHDILEGVAKTGPVSRVTLGKSSNEQFIRSSLVICQRKSLVQVTWATVSTTRYAKGTILVYDTSPDDLLPVFFKVQNVFCMILIV</sequence>
<accession>A0A922MGQ1</accession>
<proteinExistence type="predicted"/>
<protein>
    <submittedName>
        <fullName evidence="1">Uncharacterized protein</fullName>
    </submittedName>
</protein>
<dbReference type="EMBL" id="JACEFF010000511">
    <property type="protein sequence ID" value="KAH9636216.1"/>
    <property type="molecule type" value="Genomic_DNA"/>
</dbReference>
<name>A0A922MGQ1_SPOEX</name>